<comment type="caution">
    <text evidence="3">The sequence shown here is derived from an EMBL/GenBank/DDBJ whole genome shotgun (WGS) entry which is preliminary data.</text>
</comment>
<dbReference type="STRING" id="2316362.A0A4Q2DXM6"/>
<dbReference type="InterPro" id="IPR011993">
    <property type="entry name" value="PH-like_dom_sf"/>
</dbReference>
<dbReference type="Gene3D" id="2.30.29.30">
    <property type="entry name" value="Pleckstrin-homology domain (PH domain)/Phosphotyrosine-binding domain (PTB)"/>
    <property type="match status" value="1"/>
</dbReference>
<dbReference type="OrthoDB" id="3256387at2759"/>
<dbReference type="PROSITE" id="PS50003">
    <property type="entry name" value="PH_DOMAIN"/>
    <property type="match status" value="1"/>
</dbReference>
<feature type="compositionally biased region" description="Basic and acidic residues" evidence="1">
    <location>
        <begin position="129"/>
        <end position="150"/>
    </location>
</feature>
<reference evidence="3 4" key="1">
    <citation type="submission" date="2019-01" db="EMBL/GenBank/DDBJ databases">
        <title>Draft genome sequence of Psathyrella aberdarensis IHI B618.</title>
        <authorList>
            <person name="Buettner E."/>
            <person name="Kellner H."/>
        </authorList>
    </citation>
    <scope>NUCLEOTIDE SEQUENCE [LARGE SCALE GENOMIC DNA]</scope>
    <source>
        <strain evidence="3 4">IHI B618</strain>
    </source>
</reference>
<accession>A0A4Q2DXM6</accession>
<feature type="domain" description="PH" evidence="2">
    <location>
        <begin position="196"/>
        <end position="327"/>
    </location>
</feature>
<dbReference type="EMBL" id="SDEE01000018">
    <property type="protein sequence ID" value="RXW24496.1"/>
    <property type="molecule type" value="Genomic_DNA"/>
</dbReference>
<dbReference type="SUPFAM" id="SSF50729">
    <property type="entry name" value="PH domain-like"/>
    <property type="match status" value="1"/>
</dbReference>
<protein>
    <recommendedName>
        <fullName evidence="2">PH domain-containing protein</fullName>
    </recommendedName>
</protein>
<evidence type="ECO:0000313" key="3">
    <source>
        <dbReference type="EMBL" id="RXW24496.1"/>
    </source>
</evidence>
<sequence>MSLGNEASPSMNGYHPFATYDFAAPSSSGNGRKYRNSFLGAASDALSLTFGRKQRPIIRQPPMPIILPDVIEISAPPPDHEVEERNRLREMAAQAIGISPFIIHPDSHSQTESTEDEDEDALRTPADTSELRHFGESRNSESAPDIRKSFLDTSSTSTANAMRLRSGSVASHSRHNSFAFTPVPPYPTNVLSLNPFLSCSGYFPKYTQPSSLRRFALSSKLWKTRYIVLSAPSNPLSRNPTVYYLHLFKSSGPDDKELERLEISTDSAVFVADEEVGGRRNVIRIKGFEVVPGKEGGKGLHEAIWHLHIVDPVESQKWISTIKSAILGQR</sequence>
<gene>
    <name evidence="3" type="ORF">EST38_g1346</name>
</gene>
<dbReference type="SMART" id="SM00233">
    <property type="entry name" value="PH"/>
    <property type="match status" value="1"/>
</dbReference>
<keyword evidence="4" id="KW-1185">Reference proteome</keyword>
<dbReference type="Proteomes" id="UP000290288">
    <property type="component" value="Unassembled WGS sequence"/>
</dbReference>
<name>A0A4Q2DXM6_9AGAR</name>
<organism evidence="3 4">
    <name type="scientific">Candolleomyces aberdarensis</name>
    <dbReference type="NCBI Taxonomy" id="2316362"/>
    <lineage>
        <taxon>Eukaryota</taxon>
        <taxon>Fungi</taxon>
        <taxon>Dikarya</taxon>
        <taxon>Basidiomycota</taxon>
        <taxon>Agaricomycotina</taxon>
        <taxon>Agaricomycetes</taxon>
        <taxon>Agaricomycetidae</taxon>
        <taxon>Agaricales</taxon>
        <taxon>Agaricineae</taxon>
        <taxon>Psathyrellaceae</taxon>
        <taxon>Candolleomyces</taxon>
    </lineage>
</organism>
<dbReference type="InterPro" id="IPR001849">
    <property type="entry name" value="PH_domain"/>
</dbReference>
<evidence type="ECO:0000256" key="1">
    <source>
        <dbReference type="SAM" id="MobiDB-lite"/>
    </source>
</evidence>
<evidence type="ECO:0000259" key="2">
    <source>
        <dbReference type="PROSITE" id="PS50003"/>
    </source>
</evidence>
<dbReference type="AlphaFoldDB" id="A0A4Q2DXM6"/>
<proteinExistence type="predicted"/>
<feature type="region of interest" description="Disordered" evidence="1">
    <location>
        <begin position="103"/>
        <end position="154"/>
    </location>
</feature>
<evidence type="ECO:0000313" key="4">
    <source>
        <dbReference type="Proteomes" id="UP000290288"/>
    </source>
</evidence>